<feature type="compositionally biased region" description="Basic and acidic residues" evidence="6">
    <location>
        <begin position="25"/>
        <end position="36"/>
    </location>
</feature>
<gene>
    <name evidence="8" type="ORF">ACEWY4_009980</name>
</gene>
<keyword evidence="5" id="KW-0175">Coiled coil</keyword>
<dbReference type="Pfam" id="PF13639">
    <property type="entry name" value="zf-RING_2"/>
    <property type="match status" value="1"/>
</dbReference>
<keyword evidence="2 4" id="KW-0863">Zinc-finger</keyword>
<evidence type="ECO:0000256" key="5">
    <source>
        <dbReference type="SAM" id="Coils"/>
    </source>
</evidence>
<evidence type="ECO:0000313" key="8">
    <source>
        <dbReference type="EMBL" id="KAL2095261.1"/>
    </source>
</evidence>
<feature type="coiled-coil region" evidence="5">
    <location>
        <begin position="40"/>
        <end position="92"/>
    </location>
</feature>
<dbReference type="SUPFAM" id="SSF57850">
    <property type="entry name" value="RING/U-box"/>
    <property type="match status" value="1"/>
</dbReference>
<evidence type="ECO:0000256" key="3">
    <source>
        <dbReference type="ARBA" id="ARBA00022833"/>
    </source>
</evidence>
<dbReference type="Gene3D" id="3.30.40.10">
    <property type="entry name" value="Zinc/RING finger domain, C3HC4 (zinc finger)"/>
    <property type="match status" value="1"/>
</dbReference>
<evidence type="ECO:0000313" key="9">
    <source>
        <dbReference type="Proteomes" id="UP001591681"/>
    </source>
</evidence>
<name>A0ABD1K813_9TELE</name>
<feature type="compositionally biased region" description="Polar residues" evidence="6">
    <location>
        <begin position="1"/>
        <end position="21"/>
    </location>
</feature>
<organism evidence="8 9">
    <name type="scientific">Coilia grayii</name>
    <name type="common">Gray's grenadier anchovy</name>
    <dbReference type="NCBI Taxonomy" id="363190"/>
    <lineage>
        <taxon>Eukaryota</taxon>
        <taxon>Metazoa</taxon>
        <taxon>Chordata</taxon>
        <taxon>Craniata</taxon>
        <taxon>Vertebrata</taxon>
        <taxon>Euteleostomi</taxon>
        <taxon>Actinopterygii</taxon>
        <taxon>Neopterygii</taxon>
        <taxon>Teleostei</taxon>
        <taxon>Clupei</taxon>
        <taxon>Clupeiformes</taxon>
        <taxon>Clupeoidei</taxon>
        <taxon>Engraulidae</taxon>
        <taxon>Coilinae</taxon>
        <taxon>Coilia</taxon>
    </lineage>
</organism>
<evidence type="ECO:0000259" key="7">
    <source>
        <dbReference type="PROSITE" id="PS50089"/>
    </source>
</evidence>
<evidence type="ECO:0000256" key="2">
    <source>
        <dbReference type="ARBA" id="ARBA00022771"/>
    </source>
</evidence>
<sequence length="576" mass="64701">MKNKGEMTSSANQETAKQVLSISAMKDKAVNTDPDWETKMRLLEEETKILTQEYDDIRHQHEVEAKEHKQKVKNLQQMIDDKKSQHQTLLDKLGSLHLKLEHSNRKAHQKKFLAKKEALLTELGKIEDKGKSLTEELEAKKEALRILEEEHEQEKETLQQEIADLRKDRDRLKKEVEEAEENAIKEEIAALELQREVYMSELEEWMAEADKHIKSLRRNPLPEYLHQSLEWERKMATMRTTMSSLQEQFNKMIQQIQHGQTLEDLPTVSLPPLPEIPVLLYFSQPTHPVPVPVSRHGLYPGRPGAHQMPLFHPPHPQMSPPAGSVPQPIGRPVPTPAGLGMPALHPVLHAAHRGMAPPHRSPGPGPVSTVPQRSPLLPTPTPPLASTASAATTSVPAQPPQPSQLDKVLQMLGARLPTRSRVELTGALQQVKGARGTLAGMAMEELCQQVAERLDLGQKAAMRPIGHPPVVVPPQMPKVQQPPHLHQAPLQPPHLLQAPPRHPHLLQAPPQRPHLLQGLQPPPQHPQSVPNLCLVCQGQVDEHTRYKMRCSHIIHKQCVLVWLQSGTKKECPICPD</sequence>
<dbReference type="InterPro" id="IPR013083">
    <property type="entry name" value="Znf_RING/FYVE/PHD"/>
</dbReference>
<feature type="compositionally biased region" description="Low complexity" evidence="6">
    <location>
        <begin position="384"/>
        <end position="396"/>
    </location>
</feature>
<evidence type="ECO:0000256" key="4">
    <source>
        <dbReference type="PROSITE-ProRule" id="PRU00175"/>
    </source>
</evidence>
<protein>
    <recommendedName>
        <fullName evidence="7">RING-type domain-containing protein</fullName>
    </recommendedName>
</protein>
<dbReference type="Pfam" id="PF24525">
    <property type="entry name" value="TTC3"/>
    <property type="match status" value="1"/>
</dbReference>
<dbReference type="Proteomes" id="UP001591681">
    <property type="component" value="Unassembled WGS sequence"/>
</dbReference>
<dbReference type="PANTHER" id="PTHR15727">
    <property type="entry name" value="RING FINGER PROTEIN 214"/>
    <property type="match status" value="1"/>
</dbReference>
<dbReference type="PROSITE" id="PS50089">
    <property type="entry name" value="ZF_RING_2"/>
    <property type="match status" value="1"/>
</dbReference>
<reference evidence="8 9" key="1">
    <citation type="submission" date="2024-09" db="EMBL/GenBank/DDBJ databases">
        <title>A chromosome-level genome assembly of Gray's grenadier anchovy, Coilia grayii.</title>
        <authorList>
            <person name="Fu Z."/>
        </authorList>
    </citation>
    <scope>NUCLEOTIDE SEQUENCE [LARGE SCALE GENOMIC DNA]</scope>
    <source>
        <strain evidence="8">G4</strain>
        <tissue evidence="8">Muscle</tissue>
    </source>
</reference>
<dbReference type="PANTHER" id="PTHR15727:SF3">
    <property type="entry name" value="RING FINGER PROTEIN 214"/>
    <property type="match status" value="1"/>
</dbReference>
<accession>A0ABD1K813</accession>
<feature type="region of interest" description="Disordered" evidence="6">
    <location>
        <begin position="1"/>
        <end position="36"/>
    </location>
</feature>
<dbReference type="EMBL" id="JBHFQA010000008">
    <property type="protein sequence ID" value="KAL2095261.1"/>
    <property type="molecule type" value="Genomic_DNA"/>
</dbReference>
<feature type="region of interest" description="Disordered" evidence="6">
    <location>
        <begin position="353"/>
        <end position="404"/>
    </location>
</feature>
<dbReference type="GO" id="GO:0008270">
    <property type="term" value="F:zinc ion binding"/>
    <property type="evidence" value="ECO:0007669"/>
    <property type="project" value="UniProtKB-KW"/>
</dbReference>
<keyword evidence="9" id="KW-1185">Reference proteome</keyword>
<evidence type="ECO:0000256" key="1">
    <source>
        <dbReference type="ARBA" id="ARBA00022723"/>
    </source>
</evidence>
<feature type="domain" description="RING-type" evidence="7">
    <location>
        <begin position="533"/>
        <end position="574"/>
    </location>
</feature>
<dbReference type="InterPro" id="IPR056872">
    <property type="entry name" value="TTC3/DZIP3-like_helical"/>
</dbReference>
<proteinExistence type="predicted"/>
<evidence type="ECO:0000256" key="6">
    <source>
        <dbReference type="SAM" id="MobiDB-lite"/>
    </source>
</evidence>
<comment type="caution">
    <text evidence="8">The sequence shown here is derived from an EMBL/GenBank/DDBJ whole genome shotgun (WGS) entry which is preliminary data.</text>
</comment>
<dbReference type="InterPro" id="IPR001841">
    <property type="entry name" value="Znf_RING"/>
</dbReference>
<keyword evidence="3" id="KW-0862">Zinc</keyword>
<keyword evidence="1" id="KW-0479">Metal-binding</keyword>
<dbReference type="AlphaFoldDB" id="A0ABD1K813"/>
<feature type="coiled-coil region" evidence="5">
    <location>
        <begin position="123"/>
        <end position="219"/>
    </location>
</feature>